<evidence type="ECO:0000256" key="2">
    <source>
        <dbReference type="ARBA" id="ARBA00022679"/>
    </source>
</evidence>
<dbReference type="InterPro" id="IPR012337">
    <property type="entry name" value="RNaseH-like_sf"/>
</dbReference>
<dbReference type="AlphaFoldDB" id="A0A8S9G357"/>
<keyword evidence="2" id="KW-0808">Transferase</keyword>
<comment type="caution">
    <text evidence="7">The sequence shown here is derived from an EMBL/GenBank/DDBJ whole genome shotgun (WGS) entry which is preliminary data.</text>
</comment>
<accession>A0A8S9G357</accession>
<dbReference type="GO" id="GO:0008168">
    <property type="term" value="F:methyltransferase activity"/>
    <property type="evidence" value="ECO:0007669"/>
    <property type="project" value="UniProtKB-KW"/>
</dbReference>
<dbReference type="CDD" id="cd06222">
    <property type="entry name" value="RNase_H_like"/>
    <property type="match status" value="1"/>
</dbReference>
<reference evidence="7" key="1">
    <citation type="submission" date="2019-12" db="EMBL/GenBank/DDBJ databases">
        <title>Genome sequencing and annotation of Brassica cretica.</title>
        <authorList>
            <person name="Studholme D.J."/>
            <person name="Sarris P.F."/>
        </authorList>
    </citation>
    <scope>NUCLEOTIDE SEQUENCE</scope>
    <source>
        <strain evidence="7">PFS-001/15</strain>
        <tissue evidence="7">Leaf</tissue>
    </source>
</reference>
<keyword evidence="5" id="KW-0460">Magnesium</keyword>
<dbReference type="InterPro" id="IPR029063">
    <property type="entry name" value="SAM-dependent_MTases_sf"/>
</dbReference>
<evidence type="ECO:0000313" key="7">
    <source>
        <dbReference type="EMBL" id="KAF2538966.1"/>
    </source>
</evidence>
<evidence type="ECO:0000313" key="8">
    <source>
        <dbReference type="Proteomes" id="UP000712281"/>
    </source>
</evidence>
<dbReference type="PANTHER" id="PTHR31009">
    <property type="entry name" value="S-ADENOSYL-L-METHIONINE:CARBOXYL METHYLTRANSFERASE FAMILY PROTEIN"/>
    <property type="match status" value="1"/>
</dbReference>
<evidence type="ECO:0000256" key="5">
    <source>
        <dbReference type="ARBA" id="ARBA00022842"/>
    </source>
</evidence>
<dbReference type="Gene3D" id="1.10.1200.270">
    <property type="entry name" value="Methyltransferase, alpha-helical capping domain"/>
    <property type="match status" value="1"/>
</dbReference>
<keyword evidence="1" id="KW-0489">Methyltransferase</keyword>
<dbReference type="GO" id="GO:0046872">
    <property type="term" value="F:metal ion binding"/>
    <property type="evidence" value="ECO:0007669"/>
    <property type="project" value="UniProtKB-KW"/>
</dbReference>
<keyword evidence="3" id="KW-0949">S-adenosyl-L-methionine</keyword>
<dbReference type="GO" id="GO:0003676">
    <property type="term" value="F:nucleic acid binding"/>
    <property type="evidence" value="ECO:0007669"/>
    <property type="project" value="InterPro"/>
</dbReference>
<dbReference type="Pfam" id="PF13456">
    <property type="entry name" value="RVT_3"/>
    <property type="match status" value="1"/>
</dbReference>
<dbReference type="GO" id="GO:0004523">
    <property type="term" value="F:RNA-DNA hybrid ribonuclease activity"/>
    <property type="evidence" value="ECO:0007669"/>
    <property type="project" value="InterPro"/>
</dbReference>
<dbReference type="SUPFAM" id="SSF53335">
    <property type="entry name" value="S-adenosyl-L-methionine-dependent methyltransferases"/>
    <property type="match status" value="1"/>
</dbReference>
<gene>
    <name evidence="7" type="ORF">F2Q68_00023369</name>
</gene>
<dbReference type="InterPro" id="IPR036397">
    <property type="entry name" value="RNaseH_sf"/>
</dbReference>
<dbReference type="InterPro" id="IPR005299">
    <property type="entry name" value="MeTrfase_7"/>
</dbReference>
<dbReference type="Pfam" id="PF03492">
    <property type="entry name" value="Methyltransf_7"/>
    <property type="match status" value="1"/>
</dbReference>
<dbReference type="InterPro" id="IPR044730">
    <property type="entry name" value="RNase_H-like_dom_plant"/>
</dbReference>
<feature type="domain" description="RNase H type-1" evidence="6">
    <location>
        <begin position="404"/>
        <end position="521"/>
    </location>
</feature>
<dbReference type="InterPro" id="IPR042086">
    <property type="entry name" value="MeTrfase_capping"/>
</dbReference>
<protein>
    <recommendedName>
        <fullName evidence="6">RNase H type-1 domain-containing protein</fullName>
    </recommendedName>
</protein>
<name>A0A8S9G357_BRACR</name>
<evidence type="ECO:0000256" key="1">
    <source>
        <dbReference type="ARBA" id="ARBA00022603"/>
    </source>
</evidence>
<dbReference type="Gene3D" id="3.40.50.150">
    <property type="entry name" value="Vaccinia Virus protein VP39"/>
    <property type="match status" value="1"/>
</dbReference>
<dbReference type="InterPro" id="IPR002156">
    <property type="entry name" value="RNaseH_domain"/>
</dbReference>
<organism evidence="7 8">
    <name type="scientific">Brassica cretica</name>
    <name type="common">Mustard</name>
    <dbReference type="NCBI Taxonomy" id="69181"/>
    <lineage>
        <taxon>Eukaryota</taxon>
        <taxon>Viridiplantae</taxon>
        <taxon>Streptophyta</taxon>
        <taxon>Embryophyta</taxon>
        <taxon>Tracheophyta</taxon>
        <taxon>Spermatophyta</taxon>
        <taxon>Magnoliopsida</taxon>
        <taxon>eudicotyledons</taxon>
        <taxon>Gunneridae</taxon>
        <taxon>Pentapetalae</taxon>
        <taxon>rosids</taxon>
        <taxon>malvids</taxon>
        <taxon>Brassicales</taxon>
        <taxon>Brassicaceae</taxon>
        <taxon>Brassiceae</taxon>
        <taxon>Brassica</taxon>
    </lineage>
</organism>
<dbReference type="SUPFAM" id="SSF53098">
    <property type="entry name" value="Ribonuclease H-like"/>
    <property type="match status" value="1"/>
</dbReference>
<sequence>MVTNLDFSKCIKVADLGCSSGQNTFLAMSEIVNTINALCQERNQIPPEIDCCLNDLPGNDFNTTFKFISFFNEKLTSKTPCFVSGVPGSFHSRLFPSKSLHFIHSNCGLNYLSKVPEGLEKNKMSVYITSSSPLSEYKAYLNQFQKDFTTFLRMRSEEMVSNGRMVITLLGRNAIDDPLYRDCCHHLTLVSDSLLAFEGLVSASKVISFNMPLYDPTDEELKEIIRNEGSFQINDLETHAFDLGHSKEENRESCRAKPGEKEANCIRAAFEMMLVAHFGDAINIDTLFAKYAHHVSQHASCMRKTLNVWDSAWLSLSQKESPMGPAPEALVELKVSDLFLAEKNEWDLAKIRQFLPFEENKVRLLKPSLTAAREWNSSQGLAAVPRRSQPVRVIPQDNCVMVRSDAAWNETNKIAGLGWTIKTQNRVSSFSSPMRFVGSPLIAEGLALREAVEKCRDLGLTKIRCESDCAQLIKALTLDHPLAELYGIVADIEAVALSFDFVSFTWISRERNRDADSLAKQVLSAELVLMASPNNV</sequence>
<dbReference type="GO" id="GO:0032259">
    <property type="term" value="P:methylation"/>
    <property type="evidence" value="ECO:0007669"/>
    <property type="project" value="UniProtKB-KW"/>
</dbReference>
<dbReference type="EMBL" id="QGKW02002228">
    <property type="protein sequence ID" value="KAF2538966.1"/>
    <property type="molecule type" value="Genomic_DNA"/>
</dbReference>
<dbReference type="Gene3D" id="3.30.420.10">
    <property type="entry name" value="Ribonuclease H-like superfamily/Ribonuclease H"/>
    <property type="match status" value="1"/>
</dbReference>
<evidence type="ECO:0000256" key="3">
    <source>
        <dbReference type="ARBA" id="ARBA00022691"/>
    </source>
</evidence>
<evidence type="ECO:0000256" key="4">
    <source>
        <dbReference type="ARBA" id="ARBA00022723"/>
    </source>
</evidence>
<proteinExistence type="predicted"/>
<evidence type="ECO:0000259" key="6">
    <source>
        <dbReference type="Pfam" id="PF13456"/>
    </source>
</evidence>
<dbReference type="Proteomes" id="UP000712281">
    <property type="component" value="Unassembled WGS sequence"/>
</dbReference>
<keyword evidence="4" id="KW-0479">Metal-binding</keyword>